<feature type="domain" description="Phosphatidic acid phosphatase type 2/haloperoxidase" evidence="2">
    <location>
        <begin position="77"/>
        <end position="188"/>
    </location>
</feature>
<dbReference type="OrthoDB" id="9789113at2"/>
<feature type="transmembrane region" description="Helical" evidence="1">
    <location>
        <begin position="146"/>
        <end position="163"/>
    </location>
</feature>
<keyword evidence="1" id="KW-1133">Transmembrane helix</keyword>
<dbReference type="SUPFAM" id="SSF48317">
    <property type="entry name" value="Acid phosphatase/Vanadium-dependent haloperoxidase"/>
    <property type="match status" value="1"/>
</dbReference>
<keyword evidence="1" id="KW-0812">Transmembrane</keyword>
<feature type="transmembrane region" description="Helical" evidence="1">
    <location>
        <begin position="48"/>
        <end position="70"/>
    </location>
</feature>
<gene>
    <name evidence="3" type="ORF">EC501_09780</name>
</gene>
<dbReference type="SMART" id="SM00014">
    <property type="entry name" value="acidPPc"/>
    <property type="match status" value="1"/>
</dbReference>
<dbReference type="InterPro" id="IPR000326">
    <property type="entry name" value="PAP2/HPO"/>
</dbReference>
<dbReference type="AlphaFoldDB" id="A0A3M8H998"/>
<dbReference type="Gene3D" id="1.20.144.10">
    <property type="entry name" value="Phosphatidic acid phosphatase type 2/haloperoxidase"/>
    <property type="match status" value="2"/>
</dbReference>
<dbReference type="Proteomes" id="UP000279909">
    <property type="component" value="Unassembled WGS sequence"/>
</dbReference>
<feature type="transmembrane region" description="Helical" evidence="1">
    <location>
        <begin position="169"/>
        <end position="191"/>
    </location>
</feature>
<dbReference type="Pfam" id="PF01569">
    <property type="entry name" value="PAP2"/>
    <property type="match status" value="1"/>
</dbReference>
<feature type="transmembrane region" description="Helical" evidence="1">
    <location>
        <begin position="77"/>
        <end position="95"/>
    </location>
</feature>
<dbReference type="EMBL" id="RHLQ01000021">
    <property type="protein sequence ID" value="RNC98814.1"/>
    <property type="molecule type" value="Genomic_DNA"/>
</dbReference>
<sequence length="205" mass="23582">MKPWNYILAGVTFFIFLALLLSFDSECIQQLDNTLAELFGGNVFITAFHYIGDTWFVISIGLLLLIVLWLKERNYHGMIFVLLTIAAGNVLNQLVKKWIERPRPEIVDQLSTFSFPSGHAMLSLLYLFTIAYLVGEWVGNSKKSRIVWVIAIILSFLIGLSRIAESRHFGSDVIAGWSLGYTWFVLCVFWYEQSKRKFNKLKNNT</sequence>
<organism evidence="3 4">
    <name type="scientific">Lysinibacillus halotolerans</name>
    <dbReference type="NCBI Taxonomy" id="1368476"/>
    <lineage>
        <taxon>Bacteria</taxon>
        <taxon>Bacillati</taxon>
        <taxon>Bacillota</taxon>
        <taxon>Bacilli</taxon>
        <taxon>Bacillales</taxon>
        <taxon>Bacillaceae</taxon>
        <taxon>Lysinibacillus</taxon>
    </lineage>
</organism>
<accession>A0A3M8H998</accession>
<reference evidence="3 4" key="1">
    <citation type="journal article" date="2014" name="Int. J. Syst. Evol. Microbiol.">
        <title>Lysinibacillus halotolerans sp. nov., isolated from saline-alkaline soil.</title>
        <authorList>
            <person name="Kong D."/>
            <person name="Wang Y."/>
            <person name="Zhao B."/>
            <person name="Li Y."/>
            <person name="Song J."/>
            <person name="Zhai Y."/>
            <person name="Zhang C."/>
            <person name="Wang H."/>
            <person name="Chen X."/>
            <person name="Zhao B."/>
            <person name="Ruan Z."/>
        </authorList>
    </citation>
    <scope>NUCLEOTIDE SEQUENCE [LARGE SCALE GENOMIC DNA]</scope>
    <source>
        <strain evidence="3 4">MCCC 1A12703</strain>
    </source>
</reference>
<keyword evidence="1" id="KW-0472">Membrane</keyword>
<evidence type="ECO:0000313" key="4">
    <source>
        <dbReference type="Proteomes" id="UP000279909"/>
    </source>
</evidence>
<feature type="transmembrane region" description="Helical" evidence="1">
    <location>
        <begin position="115"/>
        <end position="134"/>
    </location>
</feature>
<comment type="caution">
    <text evidence="3">The sequence shown here is derived from an EMBL/GenBank/DDBJ whole genome shotgun (WGS) entry which is preliminary data.</text>
</comment>
<dbReference type="PANTHER" id="PTHR14969:SF13">
    <property type="entry name" value="AT30094P"/>
    <property type="match status" value="1"/>
</dbReference>
<proteinExistence type="predicted"/>
<evidence type="ECO:0000259" key="2">
    <source>
        <dbReference type="SMART" id="SM00014"/>
    </source>
</evidence>
<dbReference type="PANTHER" id="PTHR14969">
    <property type="entry name" value="SPHINGOSINE-1-PHOSPHATE PHOSPHOHYDROLASE"/>
    <property type="match status" value="1"/>
</dbReference>
<keyword evidence="4" id="KW-1185">Reference proteome</keyword>
<evidence type="ECO:0000256" key="1">
    <source>
        <dbReference type="SAM" id="Phobius"/>
    </source>
</evidence>
<dbReference type="CDD" id="cd03392">
    <property type="entry name" value="PAP2_like_2"/>
    <property type="match status" value="1"/>
</dbReference>
<evidence type="ECO:0000313" key="3">
    <source>
        <dbReference type="EMBL" id="RNC98814.1"/>
    </source>
</evidence>
<dbReference type="InterPro" id="IPR036938">
    <property type="entry name" value="PAP2/HPO_sf"/>
</dbReference>
<name>A0A3M8H998_9BACI</name>
<protein>
    <submittedName>
        <fullName evidence="3">Phosphatase PAP2 family protein</fullName>
    </submittedName>
</protein>